<dbReference type="InterPro" id="IPR029486">
    <property type="entry name" value="GH97_N"/>
</dbReference>
<evidence type="ECO:0000256" key="1">
    <source>
        <dbReference type="ARBA" id="ARBA00001913"/>
    </source>
</evidence>
<dbReference type="InterPro" id="IPR019563">
    <property type="entry name" value="GH97_catalytic"/>
</dbReference>
<dbReference type="InterPro" id="IPR052720">
    <property type="entry name" value="Glycosyl_hydrolase_97"/>
</dbReference>
<dbReference type="SUPFAM" id="SSF51445">
    <property type="entry name" value="(Trans)glycosidases"/>
    <property type="match status" value="1"/>
</dbReference>
<keyword evidence="3" id="KW-0378">Hydrolase</keyword>
<dbReference type="Gene3D" id="2.70.98.10">
    <property type="match status" value="1"/>
</dbReference>
<accession>A0ABY1L2T6</accession>
<keyword evidence="10" id="KW-1185">Reference proteome</keyword>
<dbReference type="InterPro" id="IPR017853">
    <property type="entry name" value="GH"/>
</dbReference>
<comment type="caution">
    <text evidence="9">The sequence shown here is derived from an EMBL/GenBank/DDBJ whole genome shotgun (WGS) entry which is preliminary data.</text>
</comment>
<sequence>MNGRFLLMGTFLFALLVIGGCGAVKKTDIPKSFSPDGNIEVFLKLDEGSGALRFSARLFDNTVLEASPLGIVLADDEHRFSDQLEFVQHERKLIDERYVMVTGKRKERRNYCTESRYTFKNAKNESFTIVFRLFNEGISFRYELENKKETSVAKEMSAFNFKGLKALWSIDYQSGDENIFEKKTGTQTVQSKALSFPVLVESNSGNWMLASESDVSNFPLAGAMFNNDQLNLIYPGGKKGENVVGANFKSPWRILMMGKELSVIAQNSMVDHLARPSAISDISWVEAGVTSFPWWGDNLANSSPETLKKYIDLSATMGWGYIEFDVPLINSPAHAIDDWKTTPWVKDIVDYGLGKGVKCYGWDEFKNLDTPEKRKDIFGRYNQLGIVGCKVDFINDYSQKARRILEEIIKDAARYKLMLSFHGAQAPRGFARTYPHIMSYEAVKGSEYYLSINGAKGLTPYHNATLPFTRNVLGSMDYTPVAFSTPLRTTTMAHELALSVVFESGWQGMCDIPEAYLDSPGRKFLENLPAAWDETKLLAGYPGEYCVMARRKGDDWYIGGISAVGKREFSVDLSEIVSGPKEVIIYQDAPDEDQLKLEKKQLTEKGNLKVALKKNGGFTLVLEGRGH</sequence>
<dbReference type="Pfam" id="PF10566">
    <property type="entry name" value="Glyco_hydro_97"/>
    <property type="match status" value="1"/>
</dbReference>
<dbReference type="InterPro" id="IPR013785">
    <property type="entry name" value="Aldolase_TIM"/>
</dbReference>
<feature type="domain" description="Glycosyl-hydrolase 97 N-terminal" evidence="7">
    <location>
        <begin position="34"/>
        <end position="276"/>
    </location>
</feature>
<organism evidence="9 10">
    <name type="scientific">Zobellia uliginosa</name>
    <dbReference type="NCBI Taxonomy" id="143224"/>
    <lineage>
        <taxon>Bacteria</taxon>
        <taxon>Pseudomonadati</taxon>
        <taxon>Bacteroidota</taxon>
        <taxon>Flavobacteriia</taxon>
        <taxon>Flavobacteriales</taxon>
        <taxon>Flavobacteriaceae</taxon>
        <taxon>Zobellia</taxon>
    </lineage>
</organism>
<dbReference type="Pfam" id="PF14509">
    <property type="entry name" value="GH97_C"/>
    <property type="match status" value="1"/>
</dbReference>
<dbReference type="PANTHER" id="PTHR35803">
    <property type="entry name" value="GLUCAN 1,4-ALPHA-GLUCOSIDASE SUSB-RELATED"/>
    <property type="match status" value="1"/>
</dbReference>
<comment type="subunit">
    <text evidence="2">Monomer.</text>
</comment>
<dbReference type="InterPro" id="IPR013780">
    <property type="entry name" value="Glyco_hydro_b"/>
</dbReference>
<proteinExistence type="predicted"/>
<dbReference type="Pfam" id="PF14508">
    <property type="entry name" value="GH97_N"/>
    <property type="match status" value="1"/>
</dbReference>
<dbReference type="InterPro" id="IPR014718">
    <property type="entry name" value="GH-type_carb-bd"/>
</dbReference>
<feature type="domain" description="Glycosyl-hydrolase 97 C-terminal oligomerisation" evidence="8">
    <location>
        <begin position="531"/>
        <end position="622"/>
    </location>
</feature>
<dbReference type="RefSeq" id="WP_083690548.1">
    <property type="nucleotide sequence ID" value="NZ_FTOB01000007.1"/>
</dbReference>
<evidence type="ECO:0000259" key="7">
    <source>
        <dbReference type="Pfam" id="PF14508"/>
    </source>
</evidence>
<keyword evidence="4" id="KW-0106">Calcium</keyword>
<evidence type="ECO:0000313" key="9">
    <source>
        <dbReference type="EMBL" id="SIT03187.1"/>
    </source>
</evidence>
<comment type="cofactor">
    <cofactor evidence="1">
        <name>Ca(2+)</name>
        <dbReference type="ChEBI" id="CHEBI:29108"/>
    </cofactor>
</comment>
<dbReference type="Gene3D" id="3.20.20.70">
    <property type="entry name" value="Aldolase class I"/>
    <property type="match status" value="1"/>
</dbReference>
<dbReference type="PROSITE" id="PS51257">
    <property type="entry name" value="PROKAR_LIPOPROTEIN"/>
    <property type="match status" value="1"/>
</dbReference>
<dbReference type="EMBL" id="FTOB01000007">
    <property type="protein sequence ID" value="SIT03187.1"/>
    <property type="molecule type" value="Genomic_DNA"/>
</dbReference>
<dbReference type="Proteomes" id="UP000185728">
    <property type="component" value="Unassembled WGS sequence"/>
</dbReference>
<evidence type="ECO:0000313" key="10">
    <source>
        <dbReference type="Proteomes" id="UP000185728"/>
    </source>
</evidence>
<evidence type="ECO:0000259" key="6">
    <source>
        <dbReference type="Pfam" id="PF10566"/>
    </source>
</evidence>
<evidence type="ECO:0000256" key="4">
    <source>
        <dbReference type="ARBA" id="ARBA00022837"/>
    </source>
</evidence>
<evidence type="ECO:0000256" key="2">
    <source>
        <dbReference type="ARBA" id="ARBA00011245"/>
    </source>
</evidence>
<dbReference type="Gene3D" id="2.60.40.1180">
    <property type="entry name" value="Golgi alpha-mannosidase II"/>
    <property type="match status" value="1"/>
</dbReference>
<dbReference type="PANTHER" id="PTHR35803:SF2">
    <property type="entry name" value="RETAINING ALPHA-GALACTOSIDASE"/>
    <property type="match status" value="1"/>
</dbReference>
<evidence type="ECO:0000256" key="3">
    <source>
        <dbReference type="ARBA" id="ARBA00022801"/>
    </source>
</evidence>
<evidence type="ECO:0000256" key="5">
    <source>
        <dbReference type="ARBA" id="ARBA00023295"/>
    </source>
</evidence>
<dbReference type="InterPro" id="IPR029483">
    <property type="entry name" value="GH97_C"/>
</dbReference>
<keyword evidence="5" id="KW-0326">Glycosidase</keyword>
<name>A0ABY1L2T6_9FLAO</name>
<reference evidence="9 10" key="1">
    <citation type="submission" date="2017-01" db="EMBL/GenBank/DDBJ databases">
        <authorList>
            <person name="Varghese N."/>
            <person name="Submissions S."/>
        </authorList>
    </citation>
    <scope>NUCLEOTIDE SEQUENCE [LARGE SCALE GENOMIC DNA]</scope>
    <source>
        <strain evidence="9 10">DSM 2061</strain>
    </source>
</reference>
<evidence type="ECO:0000259" key="8">
    <source>
        <dbReference type="Pfam" id="PF14509"/>
    </source>
</evidence>
<gene>
    <name evidence="9" type="ORF">SAMN05421766_107119</name>
</gene>
<protein>
    <submittedName>
        <fullName evidence="9">Glycosyl-hydrolase 97 C-terminal, oligomerisation</fullName>
    </submittedName>
</protein>
<feature type="domain" description="Glycosyl-hydrolase 97 catalytic" evidence="6">
    <location>
        <begin position="297"/>
        <end position="443"/>
    </location>
</feature>